<evidence type="ECO:0000256" key="1">
    <source>
        <dbReference type="ARBA" id="ARBA00008821"/>
    </source>
</evidence>
<dbReference type="EMBL" id="CM007901">
    <property type="protein sequence ID" value="OTG04558.1"/>
    <property type="molecule type" value="Genomic_DNA"/>
</dbReference>
<evidence type="ECO:0000256" key="2">
    <source>
        <dbReference type="SAM" id="Phobius"/>
    </source>
</evidence>
<keyword evidence="2" id="KW-0812">Transmembrane</keyword>
<accession>A0A251T0E5</accession>
<keyword evidence="2" id="KW-0472">Membrane</keyword>
<evidence type="ECO:0000313" key="3">
    <source>
        <dbReference type="EMBL" id="OTG04558.1"/>
    </source>
</evidence>
<sequence length="250" mass="28557">MVEFVVIQKHAFILFISNSYREEIQGTVKFVNLGFVICQIEIRFFTFESYGLYEVEQSGKQLRAQLASWFYAIIGIDEDGIFVSNGAQFHISCLHVCLKLQWRRKIHHDLYMLTFPLIVLVVRASMVRQPLLKPAVLHAFLLTVLRLVSTRNRLNLPGYFIPYLAAQDGPIHSGNKQFDFIMNALLSMNMVVTLLVATILDNTVLSSQQERGVYRWSTSDDLSSDPSSLDDYKLPSKVSRVFILAKCLDA</sequence>
<evidence type="ECO:0000313" key="4">
    <source>
        <dbReference type="Proteomes" id="UP000215914"/>
    </source>
</evidence>
<dbReference type="GO" id="GO:0005886">
    <property type="term" value="C:plasma membrane"/>
    <property type="evidence" value="ECO:0000318"/>
    <property type="project" value="GO_Central"/>
</dbReference>
<comment type="similarity">
    <text evidence="1">Belongs to the nucleobase:cation symporter-2 (NCS2) (TC 2.A.40) family.</text>
</comment>
<dbReference type="PANTHER" id="PTHR11119">
    <property type="entry name" value="XANTHINE-URACIL / VITAMIN C PERMEASE FAMILY MEMBER"/>
    <property type="match status" value="1"/>
</dbReference>
<name>A0A251T0E5_HELAN</name>
<dbReference type="Proteomes" id="UP000215914">
    <property type="component" value="Chromosome 12"/>
</dbReference>
<keyword evidence="4" id="KW-1185">Reference proteome</keyword>
<feature type="transmembrane region" description="Helical" evidence="2">
    <location>
        <begin position="180"/>
        <end position="200"/>
    </location>
</feature>
<dbReference type="InParanoid" id="A0A251T0E5"/>
<protein>
    <submittedName>
        <fullName evidence="3">Putative xanthine/uracil/vitamin C permease</fullName>
    </submittedName>
</protein>
<keyword evidence="2" id="KW-1133">Transmembrane helix</keyword>
<dbReference type="AlphaFoldDB" id="A0A251T0E5"/>
<proteinExistence type="inferred from homology"/>
<feature type="transmembrane region" description="Helical" evidence="2">
    <location>
        <begin position="110"/>
        <end position="126"/>
    </location>
</feature>
<organism evidence="3 4">
    <name type="scientific">Helianthus annuus</name>
    <name type="common">Common sunflower</name>
    <dbReference type="NCBI Taxonomy" id="4232"/>
    <lineage>
        <taxon>Eukaryota</taxon>
        <taxon>Viridiplantae</taxon>
        <taxon>Streptophyta</taxon>
        <taxon>Embryophyta</taxon>
        <taxon>Tracheophyta</taxon>
        <taxon>Spermatophyta</taxon>
        <taxon>Magnoliopsida</taxon>
        <taxon>eudicotyledons</taxon>
        <taxon>Gunneridae</taxon>
        <taxon>Pentapetalae</taxon>
        <taxon>asterids</taxon>
        <taxon>campanulids</taxon>
        <taxon>Asterales</taxon>
        <taxon>Asteraceae</taxon>
        <taxon>Asteroideae</taxon>
        <taxon>Heliantheae alliance</taxon>
        <taxon>Heliantheae</taxon>
        <taxon>Helianthus</taxon>
    </lineage>
</organism>
<gene>
    <name evidence="3" type="ORF">HannXRQ_Chr12g0363621</name>
</gene>
<dbReference type="STRING" id="4232.A0A251T0E5"/>
<reference evidence="4" key="1">
    <citation type="journal article" date="2017" name="Nature">
        <title>The sunflower genome provides insights into oil metabolism, flowering and Asterid evolution.</title>
        <authorList>
            <person name="Badouin H."/>
            <person name="Gouzy J."/>
            <person name="Grassa C.J."/>
            <person name="Murat F."/>
            <person name="Staton S.E."/>
            <person name="Cottret L."/>
            <person name="Lelandais-Briere C."/>
            <person name="Owens G.L."/>
            <person name="Carrere S."/>
            <person name="Mayjonade B."/>
            <person name="Legrand L."/>
            <person name="Gill N."/>
            <person name="Kane N.C."/>
            <person name="Bowers J.E."/>
            <person name="Hubner S."/>
            <person name="Bellec A."/>
            <person name="Berard A."/>
            <person name="Berges H."/>
            <person name="Blanchet N."/>
            <person name="Boniface M.C."/>
            <person name="Brunel D."/>
            <person name="Catrice O."/>
            <person name="Chaidir N."/>
            <person name="Claudel C."/>
            <person name="Donnadieu C."/>
            <person name="Faraut T."/>
            <person name="Fievet G."/>
            <person name="Helmstetter N."/>
            <person name="King M."/>
            <person name="Knapp S.J."/>
            <person name="Lai Z."/>
            <person name="Le Paslier M.C."/>
            <person name="Lippi Y."/>
            <person name="Lorenzon L."/>
            <person name="Mandel J.R."/>
            <person name="Marage G."/>
            <person name="Marchand G."/>
            <person name="Marquand E."/>
            <person name="Bret-Mestries E."/>
            <person name="Morien E."/>
            <person name="Nambeesan S."/>
            <person name="Nguyen T."/>
            <person name="Pegot-Espagnet P."/>
            <person name="Pouilly N."/>
            <person name="Raftis F."/>
            <person name="Sallet E."/>
            <person name="Schiex T."/>
            <person name="Thomas J."/>
            <person name="Vandecasteele C."/>
            <person name="Vares D."/>
            <person name="Vear F."/>
            <person name="Vautrin S."/>
            <person name="Crespi M."/>
            <person name="Mangin B."/>
            <person name="Burke J.M."/>
            <person name="Salse J."/>
            <person name="Munos S."/>
            <person name="Vincourt P."/>
            <person name="Rieseberg L.H."/>
            <person name="Langlade N.B."/>
        </authorList>
    </citation>
    <scope>NUCLEOTIDE SEQUENCE [LARGE SCALE GENOMIC DNA]</scope>
    <source>
        <strain evidence="4">cv. SF193</strain>
    </source>
</reference>